<evidence type="ECO:0000313" key="3">
    <source>
        <dbReference type="EMBL" id="KEO54522.1"/>
    </source>
</evidence>
<accession>A0A074JYV4</accession>
<keyword evidence="2" id="KW-0732">Signal</keyword>
<feature type="chain" id="PRO_5001695308" evidence="2">
    <location>
        <begin position="18"/>
        <end position="353"/>
    </location>
</feature>
<sequence length="353" mass="37108">MRNIRKISMIGATFLLAAATGHVMQTVGPSPALDTEYISPMMPIADWQERIAPRLPKPMLKPPIARVQLISQTVLRNPPSRDIARDTGVGAIPAMASAAGDGFASTRMSTQIDRSEGSSTASPKSDDTAALPDCAPAQLSADASGAGLLHVSLAAPCLRNAEIVFHDGQLMLDGQTDGRGNWSELLPALEAQAKLTVFAHGERIAQKSLAVSGLERINRVILISAQGDGMHLNAYENGAGFDDAGHVSIATPRTYDTPKGGYMTQFETEDGKRVEIYTAPSNLTDVELELEIALNEESCGKTVSGSVWNVVGGKAQPTMPLEIALPNCPANGGAIVLSLPGFTNQIAANTAAQ</sequence>
<evidence type="ECO:0000256" key="1">
    <source>
        <dbReference type="SAM" id="MobiDB-lite"/>
    </source>
</evidence>
<keyword evidence="4" id="KW-1185">Reference proteome</keyword>
<proteinExistence type="predicted"/>
<comment type="caution">
    <text evidence="3">The sequence shown here is derived from an EMBL/GenBank/DDBJ whole genome shotgun (WGS) entry which is preliminary data.</text>
</comment>
<dbReference type="RefSeq" id="WP_038075898.1">
    <property type="nucleotide sequence ID" value="NZ_AUND01000012.1"/>
</dbReference>
<feature type="region of interest" description="Disordered" evidence="1">
    <location>
        <begin position="102"/>
        <end position="131"/>
    </location>
</feature>
<gene>
    <name evidence="3" type="ORF">TP2_06220</name>
</gene>
<protein>
    <submittedName>
        <fullName evidence="3">Uncharacterized protein</fullName>
    </submittedName>
</protein>
<dbReference type="Proteomes" id="UP000027432">
    <property type="component" value="Unassembled WGS sequence"/>
</dbReference>
<feature type="compositionally biased region" description="Polar residues" evidence="1">
    <location>
        <begin position="106"/>
        <end position="123"/>
    </location>
</feature>
<dbReference type="OrthoDB" id="7956241at2"/>
<dbReference type="eggNOG" id="ENOG5032NBD">
    <property type="taxonomic scope" value="Bacteria"/>
</dbReference>
<evidence type="ECO:0000313" key="4">
    <source>
        <dbReference type="Proteomes" id="UP000027432"/>
    </source>
</evidence>
<organism evidence="3 4">
    <name type="scientific">Thioclava pacifica DSM 10166</name>
    <dbReference type="NCBI Taxonomy" id="1353537"/>
    <lineage>
        <taxon>Bacteria</taxon>
        <taxon>Pseudomonadati</taxon>
        <taxon>Pseudomonadota</taxon>
        <taxon>Alphaproteobacteria</taxon>
        <taxon>Rhodobacterales</taxon>
        <taxon>Paracoccaceae</taxon>
        <taxon>Thioclava</taxon>
    </lineage>
</organism>
<feature type="signal peptide" evidence="2">
    <location>
        <begin position="1"/>
        <end position="17"/>
    </location>
</feature>
<dbReference type="AlphaFoldDB" id="A0A074JYV4"/>
<evidence type="ECO:0000256" key="2">
    <source>
        <dbReference type="SAM" id="SignalP"/>
    </source>
</evidence>
<reference evidence="3 4" key="1">
    <citation type="submission" date="2013-07" db="EMBL/GenBank/DDBJ databases">
        <title>Thioclava pacifica DSM 10166 Genome Sequencing.</title>
        <authorList>
            <person name="Lai Q."/>
            <person name="Shao Z."/>
        </authorList>
    </citation>
    <scope>NUCLEOTIDE SEQUENCE [LARGE SCALE GENOMIC DNA]</scope>
    <source>
        <strain evidence="3 4">DSM 10166</strain>
    </source>
</reference>
<dbReference type="EMBL" id="AUND01000012">
    <property type="protein sequence ID" value="KEO54522.1"/>
    <property type="molecule type" value="Genomic_DNA"/>
</dbReference>
<name>A0A074JYV4_9RHOB</name>
<dbReference type="STRING" id="1353537.TP2_06220"/>